<gene>
    <name evidence="4" type="ORF">CEPID_12020</name>
</gene>
<evidence type="ECO:0000313" key="4">
    <source>
        <dbReference type="EMBL" id="AKK04227.1"/>
    </source>
</evidence>
<dbReference type="Pfam" id="PF00440">
    <property type="entry name" value="TetR_N"/>
    <property type="match status" value="1"/>
</dbReference>
<dbReference type="KEGG" id="cei:CEPID_12020"/>
<dbReference type="PATRIC" id="fig|1050174.4.peg.2427"/>
<dbReference type="PANTHER" id="PTHR30055:SF226">
    <property type="entry name" value="HTH-TYPE TRANSCRIPTIONAL REGULATOR PKSA"/>
    <property type="match status" value="1"/>
</dbReference>
<evidence type="ECO:0000256" key="2">
    <source>
        <dbReference type="PROSITE-ProRule" id="PRU00335"/>
    </source>
</evidence>
<dbReference type="GO" id="GO:0000976">
    <property type="term" value="F:transcription cis-regulatory region binding"/>
    <property type="evidence" value="ECO:0007669"/>
    <property type="project" value="TreeGrafter"/>
</dbReference>
<dbReference type="STRING" id="1050174.CEPID_12020"/>
<evidence type="ECO:0000256" key="1">
    <source>
        <dbReference type="ARBA" id="ARBA00023125"/>
    </source>
</evidence>
<dbReference type="Gene3D" id="1.10.357.10">
    <property type="entry name" value="Tetracycline Repressor, domain 2"/>
    <property type="match status" value="1"/>
</dbReference>
<dbReference type="EMBL" id="CP011541">
    <property type="protein sequence ID" value="AKK04227.1"/>
    <property type="molecule type" value="Genomic_DNA"/>
</dbReference>
<reference evidence="4 5" key="1">
    <citation type="submission" date="2015-05" db="EMBL/GenBank/DDBJ databases">
        <title>Complete genome sequence of Corynebacterium epidermidicanis DSM 45586, isolated from the skin of a dog suffering from pruritus.</title>
        <authorList>
            <person name="Ruckert C."/>
            <person name="Albersmeier A."/>
            <person name="Winkler A."/>
            <person name="Tauch A."/>
        </authorList>
    </citation>
    <scope>NUCLEOTIDE SEQUENCE [LARGE SCALE GENOMIC DNA]</scope>
    <source>
        <strain evidence="4 5">DSM 45586</strain>
    </source>
</reference>
<dbReference type="InterPro" id="IPR050109">
    <property type="entry name" value="HTH-type_TetR-like_transc_reg"/>
</dbReference>
<accession>A0A0G3GZJ3</accession>
<dbReference type="PANTHER" id="PTHR30055">
    <property type="entry name" value="HTH-TYPE TRANSCRIPTIONAL REGULATOR RUTR"/>
    <property type="match status" value="1"/>
</dbReference>
<dbReference type="AlphaFoldDB" id="A0A0G3GZJ3"/>
<name>A0A0G3GZJ3_9CORY</name>
<organism evidence="4 5">
    <name type="scientific">Corynebacterium epidermidicanis</name>
    <dbReference type="NCBI Taxonomy" id="1050174"/>
    <lineage>
        <taxon>Bacteria</taxon>
        <taxon>Bacillati</taxon>
        <taxon>Actinomycetota</taxon>
        <taxon>Actinomycetes</taxon>
        <taxon>Mycobacteriales</taxon>
        <taxon>Corynebacteriaceae</taxon>
        <taxon>Corynebacterium</taxon>
    </lineage>
</organism>
<protein>
    <submittedName>
        <fullName evidence="4">Transcriptional regulator, TetR family</fullName>
    </submittedName>
</protein>
<dbReference type="InterPro" id="IPR001647">
    <property type="entry name" value="HTH_TetR"/>
</dbReference>
<proteinExistence type="predicted"/>
<dbReference type="SUPFAM" id="SSF46689">
    <property type="entry name" value="Homeodomain-like"/>
    <property type="match status" value="1"/>
</dbReference>
<dbReference type="Proteomes" id="UP000035368">
    <property type="component" value="Chromosome"/>
</dbReference>
<dbReference type="GO" id="GO:0003700">
    <property type="term" value="F:DNA-binding transcription factor activity"/>
    <property type="evidence" value="ECO:0007669"/>
    <property type="project" value="TreeGrafter"/>
</dbReference>
<feature type="DNA-binding region" description="H-T-H motif" evidence="2">
    <location>
        <begin position="43"/>
        <end position="62"/>
    </location>
</feature>
<sequence>MRYAVNMSAEIPRRTRLTPTARKQAILTTAAEHFASLPFTDVSVSAIATDLGVSVALVHKYFQSKNGLFAAVLSTWLADVAVVQQRELDEVVSTAPKQDRVTAWVRGYLLGLAALPSDKARRQVLHGHDDADATAVRARAAERNAQKLSEIVAPNVSERDRYALLAGVGAMTAVAAQWAEKGCPEQQIWPAISAVVGAIHGSLGDWQR</sequence>
<feature type="domain" description="HTH tetR-type" evidence="3">
    <location>
        <begin position="20"/>
        <end position="80"/>
    </location>
</feature>
<dbReference type="PROSITE" id="PS50977">
    <property type="entry name" value="HTH_TETR_2"/>
    <property type="match status" value="1"/>
</dbReference>
<evidence type="ECO:0000259" key="3">
    <source>
        <dbReference type="PROSITE" id="PS50977"/>
    </source>
</evidence>
<evidence type="ECO:0000313" key="5">
    <source>
        <dbReference type="Proteomes" id="UP000035368"/>
    </source>
</evidence>
<dbReference type="InterPro" id="IPR009057">
    <property type="entry name" value="Homeodomain-like_sf"/>
</dbReference>
<keyword evidence="5" id="KW-1185">Reference proteome</keyword>
<keyword evidence="1 2" id="KW-0238">DNA-binding</keyword>